<feature type="compositionally biased region" description="Basic and acidic residues" evidence="1">
    <location>
        <begin position="56"/>
        <end position="76"/>
    </location>
</feature>
<protein>
    <submittedName>
        <fullName evidence="3">Bifunctional DNA primase/polymerase</fullName>
    </submittedName>
</protein>
<accession>A0ABT6A5R7</accession>
<dbReference type="Pfam" id="PF09250">
    <property type="entry name" value="Prim-Pol"/>
    <property type="match status" value="1"/>
</dbReference>
<dbReference type="RefSeq" id="WP_276109526.1">
    <property type="nucleotide sequence ID" value="NZ_JARJBB010000006.1"/>
</dbReference>
<comment type="caution">
    <text evidence="3">The sequence shown here is derived from an EMBL/GenBank/DDBJ whole genome shotgun (WGS) entry which is preliminary data.</text>
</comment>
<dbReference type="SUPFAM" id="SSF56747">
    <property type="entry name" value="Prim-pol domain"/>
    <property type="match status" value="1"/>
</dbReference>
<keyword evidence="4" id="KW-1185">Reference proteome</keyword>
<dbReference type="InterPro" id="IPR015330">
    <property type="entry name" value="DNA_primase/pol_bifunc_N"/>
</dbReference>
<organism evidence="3 4">
    <name type="scientific">Streptomyces tropicalis</name>
    <dbReference type="NCBI Taxonomy" id="3034234"/>
    <lineage>
        <taxon>Bacteria</taxon>
        <taxon>Bacillati</taxon>
        <taxon>Actinomycetota</taxon>
        <taxon>Actinomycetes</taxon>
        <taxon>Kitasatosporales</taxon>
        <taxon>Streptomycetaceae</taxon>
        <taxon>Streptomyces</taxon>
    </lineage>
</organism>
<evidence type="ECO:0000313" key="4">
    <source>
        <dbReference type="Proteomes" id="UP001221150"/>
    </source>
</evidence>
<reference evidence="3 4" key="1">
    <citation type="submission" date="2023-03" db="EMBL/GenBank/DDBJ databases">
        <title>Draft genome sequence of Streptomyces sp. K1PA1 isolated from peat swamp forest in Thailand.</title>
        <authorList>
            <person name="Klaysubun C."/>
            <person name="Duangmal K."/>
        </authorList>
    </citation>
    <scope>NUCLEOTIDE SEQUENCE [LARGE SCALE GENOMIC DNA]</scope>
    <source>
        <strain evidence="3 4">K1PA1</strain>
    </source>
</reference>
<evidence type="ECO:0000256" key="1">
    <source>
        <dbReference type="SAM" id="MobiDB-lite"/>
    </source>
</evidence>
<evidence type="ECO:0000259" key="2">
    <source>
        <dbReference type="SMART" id="SM00943"/>
    </source>
</evidence>
<dbReference type="CDD" id="cd04859">
    <property type="entry name" value="Prim_Pol"/>
    <property type="match status" value="1"/>
</dbReference>
<proteinExistence type="predicted"/>
<sequence>MTQPTGIRRALQTAPLHIEPLTVDLESLHLFTAALLAAERDWPVIPLHPGTKRPAGHPERTCPHTGRCADGHRTPEQRATTDPQLIQMAWANRPYNVGIATGPAGLLVVDLDVPKPGEEGAPDGATSFTALCERAGQPNPLTYQVRTPSGGRHLYFTTPPGARLKCSVKRLAPHIDTRAWGGYVVAPGSTTPEGTYDIAELAPVAPLPVWLADVLAGPAKLEAATVPGRVGDGTKAARTALERECAVIRAASEGGRNTTMYRSTCKVARFVAWGHIARHTVEEAIQAAGESAGLPAAECRTTIRSAMEWLLANATPRDAV</sequence>
<feature type="region of interest" description="Disordered" evidence="1">
    <location>
        <begin position="50"/>
        <end position="78"/>
    </location>
</feature>
<dbReference type="Proteomes" id="UP001221150">
    <property type="component" value="Unassembled WGS sequence"/>
</dbReference>
<evidence type="ECO:0000313" key="3">
    <source>
        <dbReference type="EMBL" id="MDF3299979.1"/>
    </source>
</evidence>
<name>A0ABT6A5R7_9ACTN</name>
<gene>
    <name evidence="3" type="ORF">P3H78_15340</name>
</gene>
<feature type="domain" description="DNA primase/polymerase bifunctional N-terminal" evidence="2">
    <location>
        <begin position="34"/>
        <end position="211"/>
    </location>
</feature>
<dbReference type="EMBL" id="JARJBB010000006">
    <property type="protein sequence ID" value="MDF3299979.1"/>
    <property type="molecule type" value="Genomic_DNA"/>
</dbReference>
<dbReference type="SMART" id="SM00943">
    <property type="entry name" value="Prim-Pol"/>
    <property type="match status" value="1"/>
</dbReference>